<comment type="catalytic activity">
    <reaction evidence="9">
        <text>Preferential cleavage: Arg-|-Xaa, Lys-|-Xaa.</text>
        <dbReference type="EC" id="3.4.21.4"/>
    </reaction>
</comment>
<name>A0A6P4JU81_DROKI</name>
<dbReference type="GeneID" id="108085943"/>
<evidence type="ECO:0000313" key="13">
    <source>
        <dbReference type="Proteomes" id="UP001652661"/>
    </source>
</evidence>
<keyword evidence="13" id="KW-1185">Reference proteome</keyword>
<evidence type="ECO:0000256" key="7">
    <source>
        <dbReference type="ARBA" id="ARBA00023145"/>
    </source>
</evidence>
<dbReference type="InterPro" id="IPR018114">
    <property type="entry name" value="TRYPSIN_HIS"/>
</dbReference>
<keyword evidence="8" id="KW-1015">Disulfide bond</keyword>
<dbReference type="OrthoDB" id="60866at2759"/>
<keyword evidence="4 11" id="KW-0732">Signal</keyword>
<dbReference type="InterPro" id="IPR001314">
    <property type="entry name" value="Peptidase_S1A"/>
</dbReference>
<dbReference type="PANTHER" id="PTHR24276:SF91">
    <property type="entry name" value="AT26814P-RELATED"/>
    <property type="match status" value="1"/>
</dbReference>
<dbReference type="InterPro" id="IPR050430">
    <property type="entry name" value="Peptidase_S1"/>
</dbReference>
<dbReference type="PANTHER" id="PTHR24276">
    <property type="entry name" value="POLYSERASE-RELATED"/>
    <property type="match status" value="1"/>
</dbReference>
<dbReference type="SMART" id="SM00020">
    <property type="entry name" value="Tryp_SPc"/>
    <property type="match status" value="1"/>
</dbReference>
<evidence type="ECO:0000256" key="5">
    <source>
        <dbReference type="ARBA" id="ARBA00022801"/>
    </source>
</evidence>
<dbReference type="FunFam" id="2.40.10.10:FF:000034">
    <property type="entry name" value="Eupolytin"/>
    <property type="match status" value="1"/>
</dbReference>
<evidence type="ECO:0000256" key="9">
    <source>
        <dbReference type="ARBA" id="ARBA00036320"/>
    </source>
</evidence>
<comment type="similarity">
    <text evidence="2">Belongs to the peptidase S1 family.</text>
</comment>
<evidence type="ECO:0000256" key="6">
    <source>
        <dbReference type="ARBA" id="ARBA00022825"/>
    </source>
</evidence>
<dbReference type="InterPro" id="IPR009003">
    <property type="entry name" value="Peptidase_S1_PA"/>
</dbReference>
<dbReference type="RefSeq" id="XP_017038219.1">
    <property type="nucleotide sequence ID" value="XM_017182730.3"/>
</dbReference>
<dbReference type="InterPro" id="IPR043504">
    <property type="entry name" value="Peptidase_S1_PA_chymotrypsin"/>
</dbReference>
<dbReference type="PROSITE" id="PS50240">
    <property type="entry name" value="TRYPSIN_DOM"/>
    <property type="match status" value="1"/>
</dbReference>
<feature type="signal peptide" evidence="11">
    <location>
        <begin position="1"/>
        <end position="20"/>
    </location>
</feature>
<dbReference type="EC" id="3.4.21.4" evidence="10"/>
<evidence type="ECO:0000256" key="8">
    <source>
        <dbReference type="ARBA" id="ARBA00023157"/>
    </source>
</evidence>
<reference evidence="14" key="1">
    <citation type="submission" date="2025-08" db="UniProtKB">
        <authorList>
            <consortium name="RefSeq"/>
        </authorList>
    </citation>
    <scope>IDENTIFICATION</scope>
    <source>
        <strain evidence="14">14028-0561.14</strain>
        <tissue evidence="14">Whole fly</tissue>
    </source>
</reference>
<dbReference type="SUPFAM" id="SSF50494">
    <property type="entry name" value="Trypsin-like serine proteases"/>
    <property type="match status" value="1"/>
</dbReference>
<keyword evidence="7" id="KW-0865">Zymogen</keyword>
<organism evidence="13 14">
    <name type="scientific">Drosophila kikkawai</name>
    <name type="common">Fruit fly</name>
    <dbReference type="NCBI Taxonomy" id="30033"/>
    <lineage>
        <taxon>Eukaryota</taxon>
        <taxon>Metazoa</taxon>
        <taxon>Ecdysozoa</taxon>
        <taxon>Arthropoda</taxon>
        <taxon>Hexapoda</taxon>
        <taxon>Insecta</taxon>
        <taxon>Pterygota</taxon>
        <taxon>Neoptera</taxon>
        <taxon>Endopterygota</taxon>
        <taxon>Diptera</taxon>
        <taxon>Brachycera</taxon>
        <taxon>Muscomorpha</taxon>
        <taxon>Ephydroidea</taxon>
        <taxon>Drosophilidae</taxon>
        <taxon>Drosophila</taxon>
        <taxon>Sophophora</taxon>
    </lineage>
</organism>
<evidence type="ECO:0000256" key="10">
    <source>
        <dbReference type="ARBA" id="ARBA00038868"/>
    </source>
</evidence>
<gene>
    <name evidence="14" type="primary">LOC108085943</name>
</gene>
<evidence type="ECO:0000259" key="12">
    <source>
        <dbReference type="PROSITE" id="PS50240"/>
    </source>
</evidence>
<accession>A0A6P4JU81</accession>
<dbReference type="Gene3D" id="2.40.10.10">
    <property type="entry name" value="Trypsin-like serine proteases"/>
    <property type="match status" value="1"/>
</dbReference>
<dbReference type="InterPro" id="IPR001254">
    <property type="entry name" value="Trypsin_dom"/>
</dbReference>
<dbReference type="PRINTS" id="PR00722">
    <property type="entry name" value="CHYMOTRYPSIN"/>
</dbReference>
<keyword evidence="3 14" id="KW-0645">Protease</keyword>
<dbReference type="Proteomes" id="UP001652661">
    <property type="component" value="Chromosome X"/>
</dbReference>
<feature type="chain" id="PRO_5028145334" description="trypsin" evidence="11">
    <location>
        <begin position="21"/>
        <end position="257"/>
    </location>
</feature>
<evidence type="ECO:0000256" key="3">
    <source>
        <dbReference type="ARBA" id="ARBA00022670"/>
    </source>
</evidence>
<keyword evidence="5" id="KW-0378">Hydrolase</keyword>
<dbReference type="GO" id="GO:0005576">
    <property type="term" value="C:extracellular region"/>
    <property type="evidence" value="ECO:0007669"/>
    <property type="project" value="UniProtKB-SubCell"/>
</dbReference>
<evidence type="ECO:0000256" key="4">
    <source>
        <dbReference type="ARBA" id="ARBA00022729"/>
    </source>
</evidence>
<evidence type="ECO:0000256" key="1">
    <source>
        <dbReference type="ARBA" id="ARBA00004239"/>
    </source>
</evidence>
<dbReference type="Pfam" id="PF00089">
    <property type="entry name" value="Trypsin"/>
    <property type="match status" value="1"/>
</dbReference>
<sequence length="257" mass="27416">MSLPLLSIFLLLLGTASVLAKHNQSEPDWSPRIVGGTKAHTGQFPHQISLRKRGGHACGGSILSSTYILTAAHCVKQGNNVTPARQLSILAGTLKLSGGGGETRQVAAVHVHPQYKGDGYDVAVLRLTQPLNFNDNAKTISLATEDPPSDASVYISGWGAISNSGPISNDLLYGQVKYLARDTCKRQYLPRLAETTMCLLHEAKKGACYGDSGGPATYEGRLVGVASYVLGGCGRAAPDGYERVSQLRQWIRENAKL</sequence>
<protein>
    <recommendedName>
        <fullName evidence="10">trypsin</fullName>
        <ecNumber evidence="10">3.4.21.4</ecNumber>
    </recommendedName>
</protein>
<feature type="domain" description="Peptidase S1" evidence="12">
    <location>
        <begin position="33"/>
        <end position="256"/>
    </location>
</feature>
<dbReference type="GO" id="GO:0004252">
    <property type="term" value="F:serine-type endopeptidase activity"/>
    <property type="evidence" value="ECO:0007669"/>
    <property type="project" value="UniProtKB-EC"/>
</dbReference>
<dbReference type="CDD" id="cd00190">
    <property type="entry name" value="Tryp_SPc"/>
    <property type="match status" value="1"/>
</dbReference>
<evidence type="ECO:0000313" key="14">
    <source>
        <dbReference type="RefSeq" id="XP_017038219.1"/>
    </source>
</evidence>
<proteinExistence type="inferred from homology"/>
<evidence type="ECO:0000256" key="2">
    <source>
        <dbReference type="ARBA" id="ARBA00007664"/>
    </source>
</evidence>
<dbReference type="AlphaFoldDB" id="A0A6P4JU81"/>
<dbReference type="GO" id="GO:0006508">
    <property type="term" value="P:proteolysis"/>
    <property type="evidence" value="ECO:0007669"/>
    <property type="project" value="UniProtKB-KW"/>
</dbReference>
<dbReference type="PROSITE" id="PS00134">
    <property type="entry name" value="TRYPSIN_HIS"/>
    <property type="match status" value="1"/>
</dbReference>
<comment type="subcellular location">
    <subcellularLocation>
        <location evidence="1">Secreted</location>
        <location evidence="1">Extracellular space</location>
    </subcellularLocation>
</comment>
<evidence type="ECO:0000256" key="11">
    <source>
        <dbReference type="SAM" id="SignalP"/>
    </source>
</evidence>
<keyword evidence="6" id="KW-0720">Serine protease</keyword>